<dbReference type="EMBL" id="MQUQ01000010">
    <property type="protein sequence ID" value="OLZ50724.1"/>
    <property type="molecule type" value="Genomic_DNA"/>
</dbReference>
<dbReference type="RefSeq" id="WP_076162767.1">
    <property type="nucleotide sequence ID" value="NZ_JBEZVB010000061.1"/>
</dbReference>
<name>A0A1R0KSI0_9PSEU</name>
<organism evidence="2 3">
    <name type="scientific">Amycolatopsis coloradensis</name>
    <dbReference type="NCBI Taxonomy" id="76021"/>
    <lineage>
        <taxon>Bacteria</taxon>
        <taxon>Bacillati</taxon>
        <taxon>Actinomycetota</taxon>
        <taxon>Actinomycetes</taxon>
        <taxon>Pseudonocardiales</taxon>
        <taxon>Pseudonocardiaceae</taxon>
        <taxon>Amycolatopsis</taxon>
    </lineage>
</organism>
<dbReference type="OrthoDB" id="3635869at2"/>
<keyword evidence="3" id="KW-1185">Reference proteome</keyword>
<comment type="caution">
    <text evidence="2">The sequence shown here is derived from an EMBL/GenBank/DDBJ whole genome shotgun (WGS) entry which is preliminary data.</text>
</comment>
<evidence type="ECO:0000256" key="1">
    <source>
        <dbReference type="SAM" id="MobiDB-lite"/>
    </source>
</evidence>
<accession>A0A1R0KSI0</accession>
<feature type="region of interest" description="Disordered" evidence="1">
    <location>
        <begin position="107"/>
        <end position="127"/>
    </location>
</feature>
<gene>
    <name evidence="2" type="ORF">BS329_20205</name>
</gene>
<sequence length="127" mass="13160">MGSGETVDGDTAVMIQAARSFHNIVQDRPSLMDRAVDPACGNGLSECGPLVQADASATKALQTFVMNVRYGIAAYGAFAQRSGIAYRDADEGAAAGILKNWHDDKGAGLRDDTAALPPAAPDPAQPK</sequence>
<reference evidence="2 3" key="1">
    <citation type="submission" date="2016-01" db="EMBL/GenBank/DDBJ databases">
        <title>Amycolatopsis coloradensis genome sequencing and assembly.</title>
        <authorList>
            <person name="Mayilraj S."/>
        </authorList>
    </citation>
    <scope>NUCLEOTIDE SEQUENCE [LARGE SCALE GENOMIC DNA]</scope>
    <source>
        <strain evidence="2 3">DSM 44225</strain>
    </source>
</reference>
<dbReference type="Proteomes" id="UP000187486">
    <property type="component" value="Unassembled WGS sequence"/>
</dbReference>
<evidence type="ECO:0000313" key="2">
    <source>
        <dbReference type="EMBL" id="OLZ50724.1"/>
    </source>
</evidence>
<dbReference type="AlphaFoldDB" id="A0A1R0KSI0"/>
<proteinExistence type="predicted"/>
<dbReference type="STRING" id="76021.BS329_20205"/>
<feature type="compositionally biased region" description="Pro residues" evidence="1">
    <location>
        <begin position="118"/>
        <end position="127"/>
    </location>
</feature>
<evidence type="ECO:0000313" key="3">
    <source>
        <dbReference type="Proteomes" id="UP000187486"/>
    </source>
</evidence>
<protein>
    <submittedName>
        <fullName evidence="2">Uncharacterized protein</fullName>
    </submittedName>
</protein>